<dbReference type="InterPro" id="IPR001375">
    <property type="entry name" value="Peptidase_S9_cat"/>
</dbReference>
<dbReference type="PANTHER" id="PTHR42776:SF4">
    <property type="entry name" value="ACYLAMINO-ACID-RELEASING ENZYME"/>
    <property type="match status" value="1"/>
</dbReference>
<dbReference type="PANTHER" id="PTHR42776">
    <property type="entry name" value="SERINE PEPTIDASE S9 FAMILY MEMBER"/>
    <property type="match status" value="1"/>
</dbReference>
<gene>
    <name evidence="4" type="ORF">J5X90_21685</name>
</gene>
<evidence type="ECO:0000313" key="4">
    <source>
        <dbReference type="EMBL" id="QTL37461.1"/>
    </source>
</evidence>
<evidence type="ECO:0000313" key="5">
    <source>
        <dbReference type="Proteomes" id="UP000665025"/>
    </source>
</evidence>
<dbReference type="Gene3D" id="3.40.50.1820">
    <property type="entry name" value="alpha/beta hydrolase"/>
    <property type="match status" value="1"/>
</dbReference>
<evidence type="ECO:0000256" key="2">
    <source>
        <dbReference type="SAM" id="SignalP"/>
    </source>
</evidence>
<keyword evidence="5" id="KW-1185">Reference proteome</keyword>
<dbReference type="InterPro" id="IPR029058">
    <property type="entry name" value="AB_hydrolase_fold"/>
</dbReference>
<dbReference type="SUPFAM" id="SSF53474">
    <property type="entry name" value="alpha/beta-Hydrolases"/>
    <property type="match status" value="1"/>
</dbReference>
<feature type="domain" description="Peptidase S9 prolyl oligopeptidase catalytic" evidence="3">
    <location>
        <begin position="135"/>
        <end position="333"/>
    </location>
</feature>
<organism evidence="4 5">
    <name type="scientific">Pseudoalteromonas viridis</name>
    <dbReference type="NCBI Taxonomy" id="339617"/>
    <lineage>
        <taxon>Bacteria</taxon>
        <taxon>Pseudomonadati</taxon>
        <taxon>Pseudomonadota</taxon>
        <taxon>Gammaproteobacteria</taxon>
        <taxon>Alteromonadales</taxon>
        <taxon>Pseudoalteromonadaceae</taxon>
        <taxon>Pseudoalteromonas</taxon>
    </lineage>
</organism>
<feature type="chain" id="PRO_5045659283" evidence="2">
    <location>
        <begin position="20"/>
        <end position="334"/>
    </location>
</feature>
<keyword evidence="2" id="KW-0732">Signal</keyword>
<feature type="signal peptide" evidence="2">
    <location>
        <begin position="1"/>
        <end position="19"/>
    </location>
</feature>
<dbReference type="Pfam" id="PF00326">
    <property type="entry name" value="Peptidase_S9"/>
    <property type="match status" value="1"/>
</dbReference>
<proteinExistence type="predicted"/>
<dbReference type="EMBL" id="CP072426">
    <property type="protein sequence ID" value="QTL37461.1"/>
    <property type="molecule type" value="Genomic_DNA"/>
</dbReference>
<dbReference type="Proteomes" id="UP000665025">
    <property type="component" value="Chromosome 2"/>
</dbReference>
<name>A0ABX7V995_9GAMM</name>
<evidence type="ECO:0000259" key="3">
    <source>
        <dbReference type="Pfam" id="PF00326"/>
    </source>
</evidence>
<protein>
    <submittedName>
        <fullName evidence="4">S9 family peptidase</fullName>
    </submittedName>
</protein>
<reference evidence="4 5" key="1">
    <citation type="submission" date="2021-03" db="EMBL/GenBank/DDBJ databases">
        <title>Complete Genome of Pseudoalteromonas viridis Strain BBR56, a new biocontrol bacterial candidate.</title>
        <authorList>
            <person name="Handayani D.P."/>
            <person name="Isnansetyo A."/>
            <person name="Istiqomah I."/>
            <person name="Jumina J."/>
        </authorList>
    </citation>
    <scope>NUCLEOTIDE SEQUENCE [LARGE SCALE GENOMIC DNA]</scope>
    <source>
        <strain evidence="4 5">BBR56</strain>
    </source>
</reference>
<accession>A0ABX7V995</accession>
<keyword evidence="1" id="KW-0378">Hydrolase</keyword>
<sequence>MGRLICTVLGLLMTCAVSAQQSGKPNIENVSNCFRGSFSDHASWVGFMKKRLLARGLDKHKVKKRMSGFLARFPEVEFNAFKQNLSCHIFTYHVDGQDVAGYVIKPKQVNEKLPVIIYNRGGNGNYGAVVFGSMMANLFPLAKEGFVIVGSQYRGTFTQDDDLDEFGGQDVNDVIALADIIPHLDGADSQRVGMIGASRGGMQTHLAMQKMSGVKAIATIAGVVDLNKELAFRPEMEKVYSKRIPNYQAAKTAQLARRSVINWVEDLPKNVPVLLLHGKLDKRVSVENSIRFARALEREQIPNKLVVYKDDNHSLERNKQAVFSVLSKWFHTHL</sequence>
<evidence type="ECO:0000256" key="1">
    <source>
        <dbReference type="ARBA" id="ARBA00022801"/>
    </source>
</evidence>